<dbReference type="AlphaFoldDB" id="A0A7Z0KYY0"/>
<dbReference type="InterPro" id="IPR036197">
    <property type="entry name" value="NarG-like_sf"/>
</dbReference>
<dbReference type="Proteomes" id="UP000529417">
    <property type="component" value="Unassembled WGS sequence"/>
</dbReference>
<keyword evidence="1" id="KW-1133">Transmembrane helix</keyword>
<comment type="caution">
    <text evidence="2">The sequence shown here is derived from an EMBL/GenBank/DDBJ whole genome shotgun (WGS) entry which is preliminary data.</text>
</comment>
<dbReference type="Gene3D" id="1.20.950.20">
    <property type="entry name" value="Transmembrane di-heme cytochromes, Chain C"/>
    <property type="match status" value="1"/>
</dbReference>
<evidence type="ECO:0000256" key="1">
    <source>
        <dbReference type="SAM" id="Phobius"/>
    </source>
</evidence>
<keyword evidence="1" id="KW-0472">Membrane</keyword>
<sequence length="383" mass="41290">MSATDATATDLQQEAARQITICNACRYCEGICAVFPALQMQRSFAAGDIDYLANLCHNCGACYHDCQFSPPHEFAIDLPRTLARVRQESYAHYAWPAALAPAFQRNGLVIAMAAALSVAAFLIGMILWNDPGALFSAQTAPEGFYALMSHNAMVAVFGPVFLFALFAMGMGLRNFWSDANAVRSVEGDSPSLWQAIRDAGSLRYLDGGGAGCFNETDKPTDNRRLYHHLTFYGFLLCFAATSAGTVYHYGFDRVAPYAWWELPKVLGNIGGVALAIGTGGLLAAKRAQLPALRDARTLGMDVGFTLMLFLTAVTGLALQFLGGTAAMGTLLALHLGVVFALFLTMPYGKFVHGLYRFAALCRFAMARRNGLQQARASGKPVAS</sequence>
<protein>
    <submittedName>
        <fullName evidence="2">Tricarballylate utilization 4Fe-4S protein TcuB</fullName>
    </submittedName>
</protein>
<proteinExistence type="predicted"/>
<keyword evidence="1" id="KW-0812">Transmembrane</keyword>
<dbReference type="NCBIfam" id="TIGR02484">
    <property type="entry name" value="CitB"/>
    <property type="match status" value="1"/>
</dbReference>
<organism evidence="2 3">
    <name type="scientific">Rhabdonatronobacter sediminivivens</name>
    <dbReference type="NCBI Taxonomy" id="2743469"/>
    <lineage>
        <taxon>Bacteria</taxon>
        <taxon>Pseudomonadati</taxon>
        <taxon>Pseudomonadota</taxon>
        <taxon>Alphaproteobacteria</taxon>
        <taxon>Rhodobacterales</taxon>
        <taxon>Paracoccaceae</taxon>
        <taxon>Rhabdonatronobacter</taxon>
    </lineage>
</organism>
<gene>
    <name evidence="2" type="primary">tcuB</name>
    <name evidence="2" type="ORF">HUK65_11770</name>
</gene>
<evidence type="ECO:0000313" key="3">
    <source>
        <dbReference type="Proteomes" id="UP000529417"/>
    </source>
</evidence>
<evidence type="ECO:0000313" key="2">
    <source>
        <dbReference type="EMBL" id="NYS25670.1"/>
    </source>
</evidence>
<dbReference type="EMBL" id="JACBXS010000023">
    <property type="protein sequence ID" value="NYS25670.1"/>
    <property type="molecule type" value="Genomic_DNA"/>
</dbReference>
<accession>A0A7Z0KYY0</accession>
<reference evidence="2 3" key="1">
    <citation type="journal article" date="2000" name="Arch. Microbiol.">
        <title>Rhodobaca bogoriensis gen. nov. and sp. nov., an alkaliphilic purple nonsulfur bacterium from African Rift Valley soda lakes.</title>
        <authorList>
            <person name="Milford A.D."/>
            <person name="Achenbach L.A."/>
            <person name="Jung D.O."/>
            <person name="Madigan M.T."/>
        </authorList>
    </citation>
    <scope>NUCLEOTIDE SEQUENCE [LARGE SCALE GENOMIC DNA]</scope>
    <source>
        <strain evidence="2 3">2376</strain>
    </source>
</reference>
<keyword evidence="3" id="KW-1185">Reference proteome</keyword>
<name>A0A7Z0KYY0_9RHOB</name>
<feature type="transmembrane region" description="Helical" evidence="1">
    <location>
        <begin position="148"/>
        <end position="168"/>
    </location>
</feature>
<dbReference type="RefSeq" id="WP_179906468.1">
    <property type="nucleotide sequence ID" value="NZ_JACBXS010000023.1"/>
</dbReference>
<feature type="transmembrane region" description="Helical" evidence="1">
    <location>
        <begin position="327"/>
        <end position="347"/>
    </location>
</feature>
<feature type="transmembrane region" description="Helical" evidence="1">
    <location>
        <begin position="108"/>
        <end position="128"/>
    </location>
</feature>
<dbReference type="InterPro" id="IPR012830">
    <property type="entry name" value="Citrate_utilization_prot_B"/>
</dbReference>
<feature type="transmembrane region" description="Helical" evidence="1">
    <location>
        <begin position="229"/>
        <end position="250"/>
    </location>
</feature>
<dbReference type="SUPFAM" id="SSF103501">
    <property type="entry name" value="Respiratory nitrate reductase 1 gamma chain"/>
    <property type="match status" value="1"/>
</dbReference>
<feature type="transmembrane region" description="Helical" evidence="1">
    <location>
        <begin position="265"/>
        <end position="284"/>
    </location>
</feature>
<feature type="transmembrane region" description="Helical" evidence="1">
    <location>
        <begin position="304"/>
        <end position="321"/>
    </location>
</feature>